<feature type="compositionally biased region" description="Acidic residues" evidence="3">
    <location>
        <begin position="248"/>
        <end position="258"/>
    </location>
</feature>
<dbReference type="InterPro" id="IPR026714">
    <property type="entry name" value="SMAP"/>
</dbReference>
<feature type="compositionally biased region" description="Basic and acidic residues" evidence="3">
    <location>
        <begin position="180"/>
        <end position="189"/>
    </location>
</feature>
<dbReference type="EMBL" id="JAODUP010000107">
    <property type="protein sequence ID" value="KAK2161933.1"/>
    <property type="molecule type" value="Genomic_DNA"/>
</dbReference>
<comment type="similarity">
    <text evidence="1">Belongs to the SMAP family.</text>
</comment>
<feature type="compositionally biased region" description="Basic and acidic residues" evidence="3">
    <location>
        <begin position="1"/>
        <end position="17"/>
    </location>
</feature>
<protein>
    <recommendedName>
        <fullName evidence="2">Small acidic protein</fullName>
    </recommendedName>
</protein>
<feature type="compositionally biased region" description="Basic and acidic residues" evidence="3">
    <location>
        <begin position="154"/>
        <end position="170"/>
    </location>
</feature>
<feature type="compositionally biased region" description="Basic residues" evidence="3">
    <location>
        <begin position="143"/>
        <end position="153"/>
    </location>
</feature>
<proteinExistence type="inferred from homology"/>
<feature type="region of interest" description="Disordered" evidence="3">
    <location>
        <begin position="136"/>
        <end position="326"/>
    </location>
</feature>
<feature type="domain" description="Small acidic protein-like" evidence="4">
    <location>
        <begin position="321"/>
        <end position="395"/>
    </location>
</feature>
<feature type="compositionally biased region" description="Basic and acidic residues" evidence="3">
    <location>
        <begin position="51"/>
        <end position="63"/>
    </location>
</feature>
<gene>
    <name evidence="5" type="ORF">LSH36_107g01008</name>
</gene>
<evidence type="ECO:0000259" key="4">
    <source>
        <dbReference type="Pfam" id="PF15477"/>
    </source>
</evidence>
<evidence type="ECO:0000313" key="5">
    <source>
        <dbReference type="EMBL" id="KAK2161933.1"/>
    </source>
</evidence>
<comment type="caution">
    <text evidence="5">The sequence shown here is derived from an EMBL/GenBank/DDBJ whole genome shotgun (WGS) entry which is preliminary data.</text>
</comment>
<feature type="compositionally biased region" description="Basic and acidic residues" evidence="3">
    <location>
        <begin position="270"/>
        <end position="280"/>
    </location>
</feature>
<feature type="compositionally biased region" description="Basic residues" evidence="3">
    <location>
        <begin position="32"/>
        <end position="42"/>
    </location>
</feature>
<evidence type="ECO:0000256" key="3">
    <source>
        <dbReference type="SAM" id="MobiDB-lite"/>
    </source>
</evidence>
<dbReference type="PANTHER" id="PTHR22175:SF0">
    <property type="entry name" value="SMALL ACIDIC PROTEIN"/>
    <property type="match status" value="1"/>
</dbReference>
<feature type="compositionally biased region" description="Basic residues" evidence="3">
    <location>
        <begin position="212"/>
        <end position="223"/>
    </location>
</feature>
<evidence type="ECO:0000256" key="2">
    <source>
        <dbReference type="ARBA" id="ARBA00016161"/>
    </source>
</evidence>
<evidence type="ECO:0000256" key="1">
    <source>
        <dbReference type="ARBA" id="ARBA00006502"/>
    </source>
</evidence>
<keyword evidence="6" id="KW-1185">Reference proteome</keyword>
<feature type="compositionally biased region" description="Basic and acidic residues" evidence="3">
    <location>
        <begin position="95"/>
        <end position="107"/>
    </location>
</feature>
<feature type="region of interest" description="Disordered" evidence="3">
    <location>
        <begin position="1"/>
        <end position="107"/>
    </location>
</feature>
<reference evidence="5" key="1">
    <citation type="journal article" date="2023" name="Mol. Biol. Evol.">
        <title>Third-Generation Sequencing Reveals the Adaptive Role of the Epigenome in Three Deep-Sea Polychaetes.</title>
        <authorList>
            <person name="Perez M."/>
            <person name="Aroh O."/>
            <person name="Sun Y."/>
            <person name="Lan Y."/>
            <person name="Juniper S.K."/>
            <person name="Young C.R."/>
            <person name="Angers B."/>
            <person name="Qian P.Y."/>
        </authorList>
    </citation>
    <scope>NUCLEOTIDE SEQUENCE</scope>
    <source>
        <strain evidence="5">P08H-3</strain>
    </source>
</reference>
<dbReference type="Pfam" id="PF15477">
    <property type="entry name" value="SMAP"/>
    <property type="match status" value="1"/>
</dbReference>
<dbReference type="Proteomes" id="UP001208570">
    <property type="component" value="Unassembled WGS sequence"/>
</dbReference>
<feature type="compositionally biased region" description="Basic and acidic residues" evidence="3">
    <location>
        <begin position="288"/>
        <end position="302"/>
    </location>
</feature>
<evidence type="ECO:0000313" key="6">
    <source>
        <dbReference type="Proteomes" id="UP001208570"/>
    </source>
</evidence>
<dbReference type="InterPro" id="IPR028124">
    <property type="entry name" value="SMAP_dom"/>
</dbReference>
<accession>A0AAD9NAY8</accession>
<organism evidence="5 6">
    <name type="scientific">Paralvinella palmiformis</name>
    <dbReference type="NCBI Taxonomy" id="53620"/>
    <lineage>
        <taxon>Eukaryota</taxon>
        <taxon>Metazoa</taxon>
        <taxon>Spiralia</taxon>
        <taxon>Lophotrochozoa</taxon>
        <taxon>Annelida</taxon>
        <taxon>Polychaeta</taxon>
        <taxon>Sedentaria</taxon>
        <taxon>Canalipalpata</taxon>
        <taxon>Terebellida</taxon>
        <taxon>Terebelliformia</taxon>
        <taxon>Alvinellidae</taxon>
        <taxon>Paralvinella</taxon>
    </lineage>
</organism>
<name>A0AAD9NAY8_9ANNE</name>
<dbReference type="PANTHER" id="PTHR22175">
    <property type="entry name" value="SMALL ACIDIC PROTEIN-RELATED"/>
    <property type="match status" value="1"/>
</dbReference>
<dbReference type="AlphaFoldDB" id="A0AAD9NAY8"/>
<sequence length="420" mass="47569">MAKKEKTTEGENNKTVDGEVTETVNDGLECKLKKKKHKKRKNGDKIALSDNNDRHSSLAEGERKMKKRHNKNDEGETGEVTSSLPSKKKKKKHRDNNNRFIDDVDFMSRAKKMVKPLTVDENANCTGIEVSILDNCPDEFSGKVKRKKKKKKHENCDAKDQPENGHEANEKHKKKRKKKAVEESRKESGAVRNGNVSDEASYKLPGEDFSEKKRRKGMKRKSKEKVGTCDELSSDSRKKHKRKKDDAEVSPEEMVDEESVMKERRKKKMIKSEFQEEGDGRISMQRNGIDRGKENESHKKPDLAGVHQGSEDHSKQGFGQWSSADLGNADRKQKFLRLLGGMKESEADKKQTVQMKLINIAMGSTSQESYMNSLEEQFEKAREISIFGPKGGGLGYESVPGGGSKFHINPVKSRSVKFDD</sequence>